<protein>
    <submittedName>
        <fullName evidence="1">Uncharacterized protein</fullName>
    </submittedName>
</protein>
<sequence length="46" mass="5154">MKTMKKMAYKKPQLIAKNNPTGSFAAGCPTNDRMGSMRCLNCERTE</sequence>
<dbReference type="Proteomes" id="UP000184275">
    <property type="component" value="Unassembled WGS sequence"/>
</dbReference>
<dbReference type="EMBL" id="FRAW01000007">
    <property type="protein sequence ID" value="SHK48194.1"/>
    <property type="molecule type" value="Genomic_DNA"/>
</dbReference>
<dbReference type="AlphaFoldDB" id="A0A1M6STZ1"/>
<evidence type="ECO:0000313" key="2">
    <source>
        <dbReference type="Proteomes" id="UP000184275"/>
    </source>
</evidence>
<reference evidence="2" key="1">
    <citation type="submission" date="2016-11" db="EMBL/GenBank/DDBJ databases">
        <authorList>
            <person name="Varghese N."/>
            <person name="Submissions S."/>
        </authorList>
    </citation>
    <scope>NUCLEOTIDE SEQUENCE [LARGE SCALE GENOMIC DNA]</scope>
    <source>
        <strain evidence="2">UWOS</strain>
    </source>
</reference>
<proteinExistence type="predicted"/>
<organism evidence="1 2">
    <name type="scientific">Fibrobacter intestinalis</name>
    <dbReference type="NCBI Taxonomy" id="28122"/>
    <lineage>
        <taxon>Bacteria</taxon>
        <taxon>Pseudomonadati</taxon>
        <taxon>Fibrobacterota</taxon>
        <taxon>Fibrobacteria</taxon>
        <taxon>Fibrobacterales</taxon>
        <taxon>Fibrobacteraceae</taxon>
        <taxon>Fibrobacter</taxon>
    </lineage>
</organism>
<gene>
    <name evidence="1" type="ORF">SAMN05720469_10759</name>
</gene>
<name>A0A1M6STZ1_9BACT</name>
<keyword evidence="2" id="KW-1185">Reference proteome</keyword>
<accession>A0A1M6STZ1</accession>
<dbReference type="PROSITE" id="PS51257">
    <property type="entry name" value="PROKAR_LIPOPROTEIN"/>
    <property type="match status" value="1"/>
</dbReference>
<evidence type="ECO:0000313" key="1">
    <source>
        <dbReference type="EMBL" id="SHK48194.1"/>
    </source>
</evidence>